<dbReference type="AlphaFoldDB" id="A0A0A0ES04"/>
<dbReference type="SUPFAM" id="SSF55073">
    <property type="entry name" value="Nucleotide cyclase"/>
    <property type="match status" value="1"/>
</dbReference>
<dbReference type="NCBIfam" id="TIGR00254">
    <property type="entry name" value="GGDEF"/>
    <property type="match status" value="1"/>
</dbReference>
<dbReference type="InterPro" id="IPR029787">
    <property type="entry name" value="Nucleotide_cyclase"/>
</dbReference>
<dbReference type="Gene3D" id="3.30.450.20">
    <property type="entry name" value="PAS domain"/>
    <property type="match status" value="1"/>
</dbReference>
<dbReference type="SUPFAM" id="SSF141868">
    <property type="entry name" value="EAL domain-like"/>
    <property type="match status" value="1"/>
</dbReference>
<protein>
    <submittedName>
        <fullName evidence="3">Membrane protein</fullName>
    </submittedName>
</protein>
<feature type="domain" description="GGDEF" evidence="2">
    <location>
        <begin position="300"/>
        <end position="433"/>
    </location>
</feature>
<keyword evidence="4" id="KW-1185">Reference proteome</keyword>
<dbReference type="Gene3D" id="3.30.70.270">
    <property type="match status" value="1"/>
</dbReference>
<dbReference type="InterPro" id="IPR001633">
    <property type="entry name" value="EAL_dom"/>
</dbReference>
<dbReference type="InterPro" id="IPR035965">
    <property type="entry name" value="PAS-like_dom_sf"/>
</dbReference>
<dbReference type="OrthoDB" id="7052318at2"/>
<dbReference type="Pfam" id="PF13426">
    <property type="entry name" value="PAS_9"/>
    <property type="match status" value="1"/>
</dbReference>
<dbReference type="CDD" id="cd00130">
    <property type="entry name" value="PAS"/>
    <property type="match status" value="1"/>
</dbReference>
<dbReference type="InterPro" id="IPR000160">
    <property type="entry name" value="GGDEF_dom"/>
</dbReference>
<name>A0A0A0ES04_9GAMM</name>
<dbReference type="PANTHER" id="PTHR33121:SF79">
    <property type="entry name" value="CYCLIC DI-GMP PHOSPHODIESTERASE PDED-RELATED"/>
    <property type="match status" value="1"/>
</dbReference>
<dbReference type="InterPro" id="IPR011006">
    <property type="entry name" value="CheY-like_superfamily"/>
</dbReference>
<evidence type="ECO:0000313" key="4">
    <source>
        <dbReference type="Proteomes" id="UP000030017"/>
    </source>
</evidence>
<dbReference type="EMBL" id="AVPS01000004">
    <property type="protein sequence ID" value="KGM51927.1"/>
    <property type="molecule type" value="Genomic_DNA"/>
</dbReference>
<dbReference type="InterPro" id="IPR050706">
    <property type="entry name" value="Cyclic-di-GMP_PDE-like"/>
</dbReference>
<feature type="domain" description="EAL" evidence="1">
    <location>
        <begin position="444"/>
        <end position="692"/>
    </location>
</feature>
<dbReference type="NCBIfam" id="TIGR00229">
    <property type="entry name" value="sensory_box"/>
    <property type="match status" value="1"/>
</dbReference>
<proteinExistence type="predicted"/>
<dbReference type="CDD" id="cd01949">
    <property type="entry name" value="GGDEF"/>
    <property type="match status" value="1"/>
</dbReference>
<dbReference type="eggNOG" id="COG3706">
    <property type="taxonomic scope" value="Bacteria"/>
</dbReference>
<sequence length="692" mass="76099">MQLVKDTTLRLLIIDDSVDDAEAIANGLRNSGIAVRPSRPESLEAFSGLLSGQPFDLVLAAGDSSTITLEQVVTQVGASGKDLPILVLLDAVDDARLLKMSELGVRAVALRQHPGHVEKVVRNEWSDLEARRSLRWLETQTRETERRCDALIDSSRDPIAYVHEGMHIRANGAYLEMFGFDSFEDIEGMSLLDLIAPQHVDEFRELLKRLGKGEAPPPRYELEALTLDGASFPAVMEFTPASYEGEACQQVVLRRQELDPELVREVEELRHRDQATGLLNRATFLRALEDAVADAAQNAGRQGLLLIEPDHYAHLLQGIGLDASDDLIGACAQRLLGVLGDGDIVARFSEHQFAVLRPGSDFHGTTALAESIRTAFADHVLETDAHSLNATVSIGGVQIGQKIASVTEVLGKAHHAVQANLAVGGNRIDIFDPGAVDRAEQERVEAWVTRIRDAIDSDRFIMHYQPLIGLHGEPIEIYDAYLRMTGEHGELVQPPAFLQIAEEHGLLWEIDRWVVGNAIASIGAQLKAGHRTTLLARITEASLQDDSLLQHITERLAKHGVDGELLVLQLPESKVFTHLRAAQTFQQEVARLGVRIGLEQFGSGLNSFQLLSHFDAAFLKLDRAFMEDLPANQEHQQRIREIAEKARESGKQTIAEFVQDAGSMSILFSAGIDYAQGHFLAASGPSMNYDFS</sequence>
<accession>A0A0A0ES04</accession>
<dbReference type="Pfam" id="PF00563">
    <property type="entry name" value="EAL"/>
    <property type="match status" value="1"/>
</dbReference>
<dbReference type="SMART" id="SM00267">
    <property type="entry name" value="GGDEF"/>
    <property type="match status" value="1"/>
</dbReference>
<dbReference type="Pfam" id="PF00990">
    <property type="entry name" value="GGDEF"/>
    <property type="match status" value="1"/>
</dbReference>
<dbReference type="SMART" id="SM00052">
    <property type="entry name" value="EAL"/>
    <property type="match status" value="1"/>
</dbReference>
<dbReference type="SUPFAM" id="SSF52172">
    <property type="entry name" value="CheY-like"/>
    <property type="match status" value="1"/>
</dbReference>
<dbReference type="Proteomes" id="UP000030017">
    <property type="component" value="Unassembled WGS sequence"/>
</dbReference>
<comment type="caution">
    <text evidence="3">The sequence shown here is derived from an EMBL/GenBank/DDBJ whole genome shotgun (WGS) entry which is preliminary data.</text>
</comment>
<dbReference type="RefSeq" id="WP_036193090.1">
    <property type="nucleotide sequence ID" value="NZ_AVPS01000004.1"/>
</dbReference>
<dbReference type="InterPro" id="IPR043128">
    <property type="entry name" value="Rev_trsase/Diguanyl_cyclase"/>
</dbReference>
<dbReference type="SMART" id="SM00091">
    <property type="entry name" value="PAS"/>
    <property type="match status" value="1"/>
</dbReference>
<dbReference type="GO" id="GO:0071111">
    <property type="term" value="F:cyclic-guanylate-specific phosphodiesterase activity"/>
    <property type="evidence" value="ECO:0007669"/>
    <property type="project" value="InterPro"/>
</dbReference>
<dbReference type="InterPro" id="IPR035919">
    <property type="entry name" value="EAL_sf"/>
</dbReference>
<evidence type="ECO:0000313" key="3">
    <source>
        <dbReference type="EMBL" id="KGM51927.1"/>
    </source>
</evidence>
<gene>
    <name evidence="3" type="ORF">N792_06135</name>
</gene>
<reference evidence="3 4" key="1">
    <citation type="submission" date="2013-08" db="EMBL/GenBank/DDBJ databases">
        <title>Genome sequencing of Lysobacter.</title>
        <authorList>
            <person name="Zhang S."/>
            <person name="Wang G."/>
        </authorList>
    </citation>
    <scope>NUCLEOTIDE SEQUENCE [LARGE SCALE GENOMIC DNA]</scope>
    <source>
        <strain evidence="3 4">Ko07</strain>
    </source>
</reference>
<dbReference type="STRING" id="1122185.N792_06135"/>
<dbReference type="CDD" id="cd01948">
    <property type="entry name" value="EAL"/>
    <property type="match status" value="1"/>
</dbReference>
<dbReference type="eggNOG" id="COG2199">
    <property type="taxonomic scope" value="Bacteria"/>
</dbReference>
<dbReference type="PANTHER" id="PTHR33121">
    <property type="entry name" value="CYCLIC DI-GMP PHOSPHODIESTERASE PDEF"/>
    <property type="match status" value="1"/>
</dbReference>
<evidence type="ECO:0000259" key="1">
    <source>
        <dbReference type="PROSITE" id="PS50883"/>
    </source>
</evidence>
<organism evidence="3 4">
    <name type="scientific">Lysobacter concretionis Ko07 = DSM 16239</name>
    <dbReference type="NCBI Taxonomy" id="1122185"/>
    <lineage>
        <taxon>Bacteria</taxon>
        <taxon>Pseudomonadati</taxon>
        <taxon>Pseudomonadota</taxon>
        <taxon>Gammaproteobacteria</taxon>
        <taxon>Lysobacterales</taxon>
        <taxon>Lysobacteraceae</taxon>
        <taxon>Novilysobacter</taxon>
    </lineage>
</organism>
<dbReference type="PROSITE" id="PS50887">
    <property type="entry name" value="GGDEF"/>
    <property type="match status" value="1"/>
</dbReference>
<dbReference type="eggNOG" id="COG2200">
    <property type="taxonomic scope" value="Bacteria"/>
</dbReference>
<dbReference type="SUPFAM" id="SSF55785">
    <property type="entry name" value="PYP-like sensor domain (PAS domain)"/>
    <property type="match status" value="1"/>
</dbReference>
<dbReference type="InterPro" id="IPR000014">
    <property type="entry name" value="PAS"/>
</dbReference>
<dbReference type="Gene3D" id="3.20.20.450">
    <property type="entry name" value="EAL domain"/>
    <property type="match status" value="1"/>
</dbReference>
<evidence type="ECO:0000259" key="2">
    <source>
        <dbReference type="PROSITE" id="PS50887"/>
    </source>
</evidence>
<dbReference type="PROSITE" id="PS50883">
    <property type="entry name" value="EAL"/>
    <property type="match status" value="1"/>
</dbReference>